<keyword evidence="1" id="KW-1133">Transmembrane helix</keyword>
<evidence type="ECO:0000256" key="1">
    <source>
        <dbReference type="SAM" id="Phobius"/>
    </source>
</evidence>
<dbReference type="EMBL" id="LAZR01067870">
    <property type="protein sequence ID" value="KKK50738.1"/>
    <property type="molecule type" value="Genomic_DNA"/>
</dbReference>
<gene>
    <name evidence="3" type="ORF">LCGC14_3122000</name>
</gene>
<reference evidence="3" key="1">
    <citation type="journal article" date="2015" name="Nature">
        <title>Complex archaea that bridge the gap between prokaryotes and eukaryotes.</title>
        <authorList>
            <person name="Spang A."/>
            <person name="Saw J.H."/>
            <person name="Jorgensen S.L."/>
            <person name="Zaremba-Niedzwiedzka K."/>
            <person name="Martijn J."/>
            <person name="Lind A.E."/>
            <person name="van Eijk R."/>
            <person name="Schleper C."/>
            <person name="Guy L."/>
            <person name="Ettema T.J."/>
        </authorList>
    </citation>
    <scope>NUCLEOTIDE SEQUENCE</scope>
</reference>
<keyword evidence="1" id="KW-0812">Transmembrane</keyword>
<feature type="domain" description="Type 4 fimbrial biogenesis protein PilX N-terminal" evidence="2">
    <location>
        <begin position="20"/>
        <end position="65"/>
    </location>
</feature>
<accession>A0A0F8W289</accession>
<dbReference type="AlphaFoldDB" id="A0A0F8W289"/>
<feature type="transmembrane region" description="Helical" evidence="1">
    <location>
        <begin position="21"/>
        <end position="43"/>
    </location>
</feature>
<proteinExistence type="predicted"/>
<keyword evidence="1" id="KW-0472">Membrane</keyword>
<organism evidence="3">
    <name type="scientific">marine sediment metagenome</name>
    <dbReference type="NCBI Taxonomy" id="412755"/>
    <lineage>
        <taxon>unclassified sequences</taxon>
        <taxon>metagenomes</taxon>
        <taxon>ecological metagenomes</taxon>
    </lineage>
</organism>
<evidence type="ECO:0000259" key="2">
    <source>
        <dbReference type="Pfam" id="PF14341"/>
    </source>
</evidence>
<dbReference type="Pfam" id="PF14341">
    <property type="entry name" value="PilX_N"/>
    <property type="match status" value="1"/>
</dbReference>
<name>A0A0F8W289_9ZZZZ</name>
<comment type="caution">
    <text evidence="3">The sequence shown here is derived from an EMBL/GenBank/DDBJ whole genome shotgun (WGS) entry which is preliminary data.</text>
</comment>
<sequence>MVSELQLNKSGIISMGENERGFVILGSLVILSLIALVASIAVITTTTEVKISSNYKTGTKALYAAKQAN</sequence>
<evidence type="ECO:0000313" key="3">
    <source>
        <dbReference type="EMBL" id="KKK50738.1"/>
    </source>
</evidence>
<dbReference type="InterPro" id="IPR025746">
    <property type="entry name" value="PilX_N_dom"/>
</dbReference>
<protein>
    <recommendedName>
        <fullName evidence="2">Type 4 fimbrial biogenesis protein PilX N-terminal domain-containing protein</fullName>
    </recommendedName>
</protein>